<feature type="transmembrane region" description="Helical" evidence="5">
    <location>
        <begin position="369"/>
        <end position="389"/>
    </location>
</feature>
<dbReference type="Pfam" id="PF07690">
    <property type="entry name" value="MFS_1"/>
    <property type="match status" value="1"/>
</dbReference>
<dbReference type="InParanoid" id="A0A078AJW5"/>
<evidence type="ECO:0000256" key="1">
    <source>
        <dbReference type="ARBA" id="ARBA00004141"/>
    </source>
</evidence>
<evidence type="ECO:0000256" key="5">
    <source>
        <dbReference type="SAM" id="Phobius"/>
    </source>
</evidence>
<feature type="transmembrane region" description="Helical" evidence="5">
    <location>
        <begin position="419"/>
        <end position="440"/>
    </location>
</feature>
<feature type="transmembrane region" description="Helical" evidence="5">
    <location>
        <begin position="478"/>
        <end position="499"/>
    </location>
</feature>
<feature type="transmembrane region" description="Helical" evidence="5">
    <location>
        <begin position="129"/>
        <end position="147"/>
    </location>
</feature>
<dbReference type="OrthoDB" id="4139357at2759"/>
<dbReference type="GO" id="GO:0022857">
    <property type="term" value="F:transmembrane transporter activity"/>
    <property type="evidence" value="ECO:0007669"/>
    <property type="project" value="InterPro"/>
</dbReference>
<dbReference type="Proteomes" id="UP000039865">
    <property type="component" value="Unassembled WGS sequence"/>
</dbReference>
<protein>
    <submittedName>
        <fullName evidence="7">Solute carrier family member 5</fullName>
    </submittedName>
</protein>
<dbReference type="EMBL" id="CCKQ01009596">
    <property type="protein sequence ID" value="CDW81098.1"/>
    <property type="molecule type" value="Genomic_DNA"/>
</dbReference>
<keyword evidence="8" id="KW-1185">Reference proteome</keyword>
<keyword evidence="4 5" id="KW-0472">Membrane</keyword>
<dbReference type="AlphaFoldDB" id="A0A078AJW5"/>
<dbReference type="SUPFAM" id="SSF103473">
    <property type="entry name" value="MFS general substrate transporter"/>
    <property type="match status" value="1"/>
</dbReference>
<proteinExistence type="predicted"/>
<dbReference type="PROSITE" id="PS50850">
    <property type="entry name" value="MFS"/>
    <property type="match status" value="1"/>
</dbReference>
<feature type="transmembrane region" description="Helical" evidence="5">
    <location>
        <begin position="396"/>
        <end position="413"/>
    </location>
</feature>
<dbReference type="GO" id="GO:0016020">
    <property type="term" value="C:membrane"/>
    <property type="evidence" value="ECO:0007669"/>
    <property type="project" value="UniProtKB-SubCell"/>
</dbReference>
<comment type="subcellular location">
    <subcellularLocation>
        <location evidence="1">Membrane</location>
        <topology evidence="1">Multi-pass membrane protein</topology>
    </subcellularLocation>
</comment>
<dbReference type="PANTHER" id="PTHR24064">
    <property type="entry name" value="SOLUTE CARRIER FAMILY 22 MEMBER"/>
    <property type="match status" value="1"/>
</dbReference>
<sequence length="507" mass="58684">MNKEAHQAEYIQIHDLNQQREQDVHNFDYALRLSSQDLSGIGSFQRYHFFIQALSFCIGSFVIFNLHFLENYPEYECRFSNSMTEYQQCSREFVCNPNITDWRINFNSTHTLNNWIIDFDLHCEPQWKVGLLGFNLFFGILIGSLVINPLGDIWGRATTYRFSMTLSILSNLLMVISYDLYLLYASLFLFGIASAGRSSVGHIWLMEHLPSDSQVYYATISRFLEATAPIITSFVFEYGDIDWRHIYYCTLGVSFFCLLGSFFIPESPKYLISLNRVIEAKRNIKKIAKFNGAYDSLTWKDFKFKKHIQKNGGQNERIKKSTRQNIWKQPKQRANCLVMMINWFGVLFTFYTLNFLLKYMPGSIYDNTRFSSGADLTGYTLLCLFFTYLGAKKSLILFWGLLVILIPILILNTDDWKAVAILLFLNKLSVSALLDAIYIINVQLFEPQVRSYALGYCNILGRFGAIFSPIVAELQDKIPLIVLLIVAILCLTVSCFLRVKKSDHNQR</sequence>
<keyword evidence="3 5" id="KW-1133">Transmembrane helix</keyword>
<accession>A0A078AJW5</accession>
<keyword evidence="2 5" id="KW-0812">Transmembrane</keyword>
<reference evidence="7 8" key="1">
    <citation type="submission" date="2014-06" db="EMBL/GenBank/DDBJ databases">
        <authorList>
            <person name="Swart Estienne"/>
        </authorList>
    </citation>
    <scope>NUCLEOTIDE SEQUENCE [LARGE SCALE GENOMIC DNA]</scope>
    <source>
        <strain evidence="7 8">130c</strain>
    </source>
</reference>
<dbReference type="InterPro" id="IPR020846">
    <property type="entry name" value="MFS_dom"/>
</dbReference>
<dbReference type="InterPro" id="IPR036259">
    <property type="entry name" value="MFS_trans_sf"/>
</dbReference>
<evidence type="ECO:0000256" key="2">
    <source>
        <dbReference type="ARBA" id="ARBA00022692"/>
    </source>
</evidence>
<feature type="transmembrane region" description="Helical" evidence="5">
    <location>
        <begin position="452"/>
        <end position="472"/>
    </location>
</feature>
<evidence type="ECO:0000256" key="3">
    <source>
        <dbReference type="ARBA" id="ARBA00022989"/>
    </source>
</evidence>
<gene>
    <name evidence="7" type="primary">Contig16738.g17831</name>
    <name evidence="7" type="ORF">STYLEM_10107</name>
</gene>
<feature type="transmembrane region" description="Helical" evidence="5">
    <location>
        <begin position="245"/>
        <end position="264"/>
    </location>
</feature>
<name>A0A078AJW5_STYLE</name>
<evidence type="ECO:0000259" key="6">
    <source>
        <dbReference type="PROSITE" id="PS50850"/>
    </source>
</evidence>
<dbReference type="InterPro" id="IPR011701">
    <property type="entry name" value="MFS"/>
</dbReference>
<feature type="transmembrane region" description="Helical" evidence="5">
    <location>
        <begin position="336"/>
        <end position="357"/>
    </location>
</feature>
<feature type="domain" description="Major facilitator superfamily (MFS) profile" evidence="6">
    <location>
        <begin position="48"/>
        <end position="502"/>
    </location>
</feature>
<evidence type="ECO:0000256" key="4">
    <source>
        <dbReference type="ARBA" id="ARBA00023136"/>
    </source>
</evidence>
<dbReference type="OMA" id="WTSIPTI"/>
<feature type="transmembrane region" description="Helical" evidence="5">
    <location>
        <begin position="49"/>
        <end position="69"/>
    </location>
</feature>
<dbReference type="Gene3D" id="1.20.1250.20">
    <property type="entry name" value="MFS general substrate transporter like domains"/>
    <property type="match status" value="1"/>
</dbReference>
<evidence type="ECO:0000313" key="8">
    <source>
        <dbReference type="Proteomes" id="UP000039865"/>
    </source>
</evidence>
<organism evidence="7 8">
    <name type="scientific">Stylonychia lemnae</name>
    <name type="common">Ciliate</name>
    <dbReference type="NCBI Taxonomy" id="5949"/>
    <lineage>
        <taxon>Eukaryota</taxon>
        <taxon>Sar</taxon>
        <taxon>Alveolata</taxon>
        <taxon>Ciliophora</taxon>
        <taxon>Intramacronucleata</taxon>
        <taxon>Spirotrichea</taxon>
        <taxon>Stichotrichia</taxon>
        <taxon>Sporadotrichida</taxon>
        <taxon>Oxytrichidae</taxon>
        <taxon>Stylonychinae</taxon>
        <taxon>Stylonychia</taxon>
    </lineage>
</organism>
<evidence type="ECO:0000313" key="7">
    <source>
        <dbReference type="EMBL" id="CDW81098.1"/>
    </source>
</evidence>